<proteinExistence type="inferred from homology"/>
<dbReference type="InterPro" id="IPR052705">
    <property type="entry name" value="Gliding_Motility_GTPase"/>
</dbReference>
<keyword evidence="2" id="KW-0547">Nucleotide-binding</keyword>
<accession>A0ABV4IYD1</accession>
<evidence type="ECO:0000256" key="4">
    <source>
        <dbReference type="ARBA" id="ARBA00023134"/>
    </source>
</evidence>
<protein>
    <submittedName>
        <fullName evidence="5">ATP/GTP-binding protein</fullName>
    </submittedName>
</protein>
<dbReference type="Gene3D" id="3.40.50.300">
    <property type="entry name" value="P-loop containing nucleotide triphosphate hydrolases"/>
    <property type="match status" value="1"/>
</dbReference>
<dbReference type="RefSeq" id="WP_371238232.1">
    <property type="nucleotide sequence ID" value="NZ_JAHWZY010000011.1"/>
</dbReference>
<comment type="similarity">
    <text evidence="1">Belongs to the GPN-loop GTPase family.</text>
</comment>
<dbReference type="PANTHER" id="PTHR42708">
    <property type="entry name" value="ATP/GTP-BINDING PROTEIN-RELATED"/>
    <property type="match status" value="1"/>
</dbReference>
<dbReference type="CDD" id="cd00882">
    <property type="entry name" value="Ras_like_GTPase"/>
    <property type="match status" value="1"/>
</dbReference>
<gene>
    <name evidence="5" type="ORF">KYY02_13625</name>
</gene>
<evidence type="ECO:0000256" key="2">
    <source>
        <dbReference type="ARBA" id="ARBA00022741"/>
    </source>
</evidence>
<dbReference type="InterPro" id="IPR027417">
    <property type="entry name" value="P-loop_NTPase"/>
</dbReference>
<evidence type="ECO:0000256" key="1">
    <source>
        <dbReference type="ARBA" id="ARBA00005290"/>
    </source>
</evidence>
<dbReference type="EMBL" id="JAHWZY010000011">
    <property type="protein sequence ID" value="MEZ3179685.1"/>
    <property type="molecule type" value="Genomic_DNA"/>
</dbReference>
<dbReference type="SUPFAM" id="SSF52540">
    <property type="entry name" value="P-loop containing nucleoside triphosphate hydrolases"/>
    <property type="match status" value="1"/>
</dbReference>
<evidence type="ECO:0000313" key="5">
    <source>
        <dbReference type="EMBL" id="MEZ3179685.1"/>
    </source>
</evidence>
<keyword evidence="4" id="KW-0342">GTP-binding</keyword>
<dbReference type="Proteomes" id="UP001567537">
    <property type="component" value="Unassembled WGS sequence"/>
</dbReference>
<comment type="caution">
    <text evidence="5">The sequence shown here is derived from an EMBL/GenBank/DDBJ whole genome shotgun (WGS) entry which is preliminary data.</text>
</comment>
<dbReference type="InterPro" id="IPR004130">
    <property type="entry name" value="Gpn"/>
</dbReference>
<keyword evidence="3" id="KW-0378">Hydrolase</keyword>
<evidence type="ECO:0000313" key="6">
    <source>
        <dbReference type="Proteomes" id="UP001567537"/>
    </source>
</evidence>
<dbReference type="PANTHER" id="PTHR42708:SF1">
    <property type="entry name" value="GLIDING MOTILITY PROTEIN MGLA"/>
    <property type="match status" value="1"/>
</dbReference>
<organism evidence="5 6">
    <name type="scientific">Streptomyces pimonensis</name>
    <dbReference type="NCBI Taxonomy" id="2860288"/>
    <lineage>
        <taxon>Bacteria</taxon>
        <taxon>Bacillati</taxon>
        <taxon>Actinomycetota</taxon>
        <taxon>Actinomycetes</taxon>
        <taxon>Kitasatosporales</taxon>
        <taxon>Streptomycetaceae</taxon>
        <taxon>Streptomyces</taxon>
    </lineage>
</organism>
<name>A0ABV4IYD1_9ACTN</name>
<evidence type="ECO:0000256" key="3">
    <source>
        <dbReference type="ARBA" id="ARBA00022801"/>
    </source>
</evidence>
<reference evidence="5 6" key="1">
    <citation type="journal article" date="2021" name="Res Sq">
        <title>Streptomyces Pimoensis sp. nov., Isolated From the Taklimakan Desert in Xinjiang, China.</title>
        <authorList>
            <person name="Zhang P."/>
            <person name="Luo X."/>
            <person name="Luo X."/>
            <person name="Liu Z."/>
            <person name="Xia Z."/>
            <person name="Wan C."/>
            <person name="zhang L."/>
        </authorList>
    </citation>
    <scope>NUCLEOTIDE SEQUENCE [LARGE SCALE GENOMIC DNA]</scope>
    <source>
        <strain evidence="5 6">TRM75549</strain>
    </source>
</reference>
<dbReference type="Pfam" id="PF03029">
    <property type="entry name" value="ATP_bind_1"/>
    <property type="match status" value="1"/>
</dbReference>
<sequence length="191" mass="20944">MPRTELPDAAKILVAGGFGVGKSTLVSTVSEIIPFHTEETLTRSGIDVDDLSGVERKGTTTVALDFGRITIHNRLALFLFGTPGQDRFWFMWEELAAGALCAIVLADTRRLTDCFPAVDYFERSGLPFVVAVNCFEGARRYPAETVRQALALGPHVPVLLCDARLRTSVKETLIQAVEHVLTVETQREAVL</sequence>
<keyword evidence="6" id="KW-1185">Reference proteome</keyword>